<accession>A0A0H5LV43</accession>
<feature type="transmembrane region" description="Helical" evidence="1">
    <location>
        <begin position="233"/>
        <end position="254"/>
    </location>
</feature>
<dbReference type="GeneID" id="97014119"/>
<organism evidence="2 3">
    <name type="scientific">Yersinia intermedia</name>
    <dbReference type="NCBI Taxonomy" id="631"/>
    <lineage>
        <taxon>Bacteria</taxon>
        <taxon>Pseudomonadati</taxon>
        <taxon>Pseudomonadota</taxon>
        <taxon>Gammaproteobacteria</taxon>
        <taxon>Enterobacterales</taxon>
        <taxon>Yersiniaceae</taxon>
        <taxon>Yersinia</taxon>
    </lineage>
</organism>
<sequence length="363" mass="42661">MIYILIITFLYAISLLSFCKITRPVRILILLLSVIIICILSGLRWRTGTDWAAYYNLFNLGGSLSDYLDYWHFEVGFKFINWLFYSVFDNYSFFLFSIALFVIGLKVIVVRDYPYAFLCLFSLFCISVPDLFPTRQQIAVSICIYAIFNYSKSDRLFFYSLIIGLASTIHMTAIIMLAAPILLKFRLRTILLISITTMPVLAMSFNFIMSEVANIELLNISHQVESYNRDSGYISFLGLTQRVIIFSFILICYFNNSDNYTKFEIYTIKMFSFGTLLFIFLSSVNVFYSRIALYFSIFEYIALPLSIYRILITRKKEHLWAIIGILFLYFSFFSIRFTSQLNNYYDLYIPYETIFDSNFKPVY</sequence>
<gene>
    <name evidence="2" type="ORF">ERS008476_01885</name>
</gene>
<reference evidence="3" key="1">
    <citation type="submission" date="2015-03" db="EMBL/GenBank/DDBJ databases">
        <authorList>
            <consortium name="Pathogen Informatics"/>
        </authorList>
    </citation>
    <scope>NUCLEOTIDE SEQUENCE [LARGE SCALE GENOMIC DNA]</scope>
    <source>
        <strain evidence="3">R148</strain>
    </source>
</reference>
<feature type="transmembrane region" description="Helical" evidence="1">
    <location>
        <begin position="115"/>
        <end position="132"/>
    </location>
</feature>
<feature type="transmembrane region" description="Helical" evidence="1">
    <location>
        <begin position="291"/>
        <end position="312"/>
    </location>
</feature>
<evidence type="ECO:0000313" key="3">
    <source>
        <dbReference type="Proteomes" id="UP000043316"/>
    </source>
</evidence>
<feature type="transmembrane region" description="Helical" evidence="1">
    <location>
        <begin position="91"/>
        <end position="108"/>
    </location>
</feature>
<dbReference type="Pfam" id="PF14897">
    <property type="entry name" value="EpsG"/>
    <property type="match status" value="1"/>
</dbReference>
<feature type="transmembrane region" description="Helical" evidence="1">
    <location>
        <begin position="156"/>
        <end position="183"/>
    </location>
</feature>
<dbReference type="RefSeq" id="WP_019212847.1">
    <property type="nucleotide sequence ID" value="NZ_CWJI01000003.1"/>
</dbReference>
<feature type="transmembrane region" description="Helical" evidence="1">
    <location>
        <begin position="29"/>
        <end position="45"/>
    </location>
</feature>
<feature type="transmembrane region" description="Helical" evidence="1">
    <location>
        <begin position="319"/>
        <end position="337"/>
    </location>
</feature>
<name>A0A0H5LV43_YERIN</name>
<dbReference type="AlphaFoldDB" id="A0A0H5LV43"/>
<keyword evidence="1" id="KW-1133">Transmembrane helix</keyword>
<keyword evidence="1" id="KW-0472">Membrane</keyword>
<feature type="transmembrane region" description="Helical" evidence="1">
    <location>
        <begin position="190"/>
        <end position="213"/>
    </location>
</feature>
<evidence type="ECO:0000256" key="1">
    <source>
        <dbReference type="SAM" id="Phobius"/>
    </source>
</evidence>
<dbReference type="InterPro" id="IPR049458">
    <property type="entry name" value="EpsG-like"/>
</dbReference>
<dbReference type="EMBL" id="CWJI01000003">
    <property type="protein sequence ID" value="CRY54915.1"/>
    <property type="molecule type" value="Genomic_DNA"/>
</dbReference>
<evidence type="ECO:0008006" key="4">
    <source>
        <dbReference type="Google" id="ProtNLM"/>
    </source>
</evidence>
<protein>
    <recommendedName>
        <fullName evidence="4">EpsG family protein</fullName>
    </recommendedName>
</protein>
<keyword evidence="1" id="KW-0812">Transmembrane</keyword>
<proteinExistence type="predicted"/>
<evidence type="ECO:0000313" key="2">
    <source>
        <dbReference type="EMBL" id="CRY54915.1"/>
    </source>
</evidence>
<feature type="transmembrane region" description="Helical" evidence="1">
    <location>
        <begin position="266"/>
        <end position="285"/>
    </location>
</feature>
<dbReference type="Proteomes" id="UP000043316">
    <property type="component" value="Unassembled WGS sequence"/>
</dbReference>